<accession>A0ABY6HB45</accession>
<gene>
    <name evidence="1" type="ORF">OFW50_06445</name>
</gene>
<evidence type="ECO:0000313" key="2">
    <source>
        <dbReference type="Proteomes" id="UP001164790"/>
    </source>
</evidence>
<protein>
    <submittedName>
        <fullName evidence="1">Uncharacterized protein</fullName>
    </submittedName>
</protein>
<proteinExistence type="predicted"/>
<dbReference type="Proteomes" id="UP001164790">
    <property type="component" value="Chromosome"/>
</dbReference>
<evidence type="ECO:0000313" key="1">
    <source>
        <dbReference type="EMBL" id="UYN57702.1"/>
    </source>
</evidence>
<keyword evidence="2" id="KW-1185">Reference proteome</keyword>
<organism evidence="1 2">
    <name type="scientific">Lacticaseibacillus chiayiensis</name>
    <dbReference type="NCBI Taxonomy" id="2100821"/>
    <lineage>
        <taxon>Bacteria</taxon>
        <taxon>Bacillati</taxon>
        <taxon>Bacillota</taxon>
        <taxon>Bacilli</taxon>
        <taxon>Lactobacillales</taxon>
        <taxon>Lactobacillaceae</taxon>
        <taxon>Lacticaseibacillus</taxon>
    </lineage>
</organism>
<dbReference type="EMBL" id="CP107523">
    <property type="protein sequence ID" value="UYN57702.1"/>
    <property type="molecule type" value="Genomic_DNA"/>
</dbReference>
<sequence length="197" mass="22444">MIKGIQTLAHQQNVTVTDDNFDIDKLKVIAGIDQSPTIPEVKFAAARGIKISFEGEYVMRIERPERLPHATHLGKYDWKSLTAERTTTQGFWFALDLVERKKDLTAKNVYGMPPPIFIALVTTFYTAMYADAIETPKRWSSPALELHMQKTRNELPKSAWKRYWQVVDLVISSLRNNQTLAAKQADELEGVVINARP</sequence>
<reference evidence="1" key="1">
    <citation type="submission" date="2022-10" db="EMBL/GenBank/DDBJ databases">
        <title>Comparative genomic analysis and in-vitro probiotic properties of the potential probiotic L. chiayiensis AACE 3.</title>
        <authorList>
            <person name="Kang X."/>
        </authorList>
    </citation>
    <scope>NUCLEOTIDE SEQUENCE</scope>
    <source>
        <strain evidence="1">AACE 3</strain>
    </source>
</reference>
<dbReference type="RefSeq" id="WP_238150170.1">
    <property type="nucleotide sequence ID" value="NZ_CP107523.1"/>
</dbReference>
<name>A0ABY6HB45_9LACO</name>